<protein>
    <submittedName>
        <fullName evidence="2">Transcription factor IIS</fullName>
    </submittedName>
</protein>
<proteinExistence type="predicted"/>
<dbReference type="OrthoDB" id="550309at2759"/>
<sequence>MVRFRPLSPSEIRQGEEIAWYTDGETIIRNEFTPSIPYAYGIIWAVRCVIIKNNGIKGGKKGRSGGLGNWFSGAQVNASGKIESVCTSVLSRNSIGRHVNRLRKHPLSEVRSLVKHMKWKDLVDEWVGSNNDHQHGDSPLLQNVPRNAQNGNQQAVDVEEGLVRVQVREVDMVQVTEVAVIANKKIL</sequence>
<dbReference type="PANTHER" id="PTHR47210">
    <property type="entry name" value="MEDIATOR OF RNA POLYMERASE II TRANSCRIPTION SUBUNIT 26C-RELATED"/>
    <property type="match status" value="1"/>
</dbReference>
<keyword evidence="3" id="KW-1185">Reference proteome</keyword>
<dbReference type="InterPro" id="IPR035441">
    <property type="entry name" value="TFIIS/LEDGF_dom_sf"/>
</dbReference>
<accession>A0A2U1MLL9</accession>
<dbReference type="EMBL" id="PKPP01004928">
    <property type="protein sequence ID" value="PWA62170.1"/>
    <property type="molecule type" value="Genomic_DNA"/>
</dbReference>
<dbReference type="SUPFAM" id="SSF47676">
    <property type="entry name" value="Conserved domain common to transcription factors TFIIS, elongin A, CRSP70"/>
    <property type="match status" value="1"/>
</dbReference>
<evidence type="ECO:0000313" key="2">
    <source>
        <dbReference type="EMBL" id="PWA62170.1"/>
    </source>
</evidence>
<reference evidence="2 3" key="1">
    <citation type="journal article" date="2018" name="Mol. Plant">
        <title>The genome of Artemisia annua provides insight into the evolution of Asteraceae family and artemisinin biosynthesis.</title>
        <authorList>
            <person name="Shen Q."/>
            <person name="Zhang L."/>
            <person name="Liao Z."/>
            <person name="Wang S."/>
            <person name="Yan T."/>
            <person name="Shi P."/>
            <person name="Liu M."/>
            <person name="Fu X."/>
            <person name="Pan Q."/>
            <person name="Wang Y."/>
            <person name="Lv Z."/>
            <person name="Lu X."/>
            <person name="Zhang F."/>
            <person name="Jiang W."/>
            <person name="Ma Y."/>
            <person name="Chen M."/>
            <person name="Hao X."/>
            <person name="Li L."/>
            <person name="Tang Y."/>
            <person name="Lv G."/>
            <person name="Zhou Y."/>
            <person name="Sun X."/>
            <person name="Brodelius P.E."/>
            <person name="Rose J.K.C."/>
            <person name="Tang K."/>
        </authorList>
    </citation>
    <scope>NUCLEOTIDE SEQUENCE [LARGE SCALE GENOMIC DNA]</scope>
    <source>
        <strain evidence="3">cv. Huhao1</strain>
        <tissue evidence="2">Leaf</tissue>
    </source>
</reference>
<dbReference type="AlphaFoldDB" id="A0A2U1MLL9"/>
<comment type="caution">
    <text evidence="2">The sequence shown here is derived from an EMBL/GenBank/DDBJ whole genome shotgun (WGS) entry which is preliminary data.</text>
</comment>
<gene>
    <name evidence="2" type="ORF">CTI12_AA368720</name>
</gene>
<dbReference type="Pfam" id="PF08711">
    <property type="entry name" value="Med26"/>
    <property type="match status" value="1"/>
</dbReference>
<dbReference type="InterPro" id="IPR017923">
    <property type="entry name" value="TFIIS_N"/>
</dbReference>
<evidence type="ECO:0000259" key="1">
    <source>
        <dbReference type="Pfam" id="PF08711"/>
    </source>
</evidence>
<dbReference type="STRING" id="35608.A0A2U1MLL9"/>
<dbReference type="InterPro" id="IPR044790">
    <property type="entry name" value="MD26C-like"/>
</dbReference>
<dbReference type="PANTHER" id="PTHR47210:SF1">
    <property type="entry name" value="MEDIATOR OF RNA POLYMERASE II TRANSCRIPTION SUBUNIT 26C-RELATED"/>
    <property type="match status" value="1"/>
</dbReference>
<name>A0A2U1MLL9_ARTAN</name>
<evidence type="ECO:0000313" key="3">
    <source>
        <dbReference type="Proteomes" id="UP000245207"/>
    </source>
</evidence>
<dbReference type="Proteomes" id="UP000245207">
    <property type="component" value="Unassembled WGS sequence"/>
</dbReference>
<organism evidence="2 3">
    <name type="scientific">Artemisia annua</name>
    <name type="common">Sweet wormwood</name>
    <dbReference type="NCBI Taxonomy" id="35608"/>
    <lineage>
        <taxon>Eukaryota</taxon>
        <taxon>Viridiplantae</taxon>
        <taxon>Streptophyta</taxon>
        <taxon>Embryophyta</taxon>
        <taxon>Tracheophyta</taxon>
        <taxon>Spermatophyta</taxon>
        <taxon>Magnoliopsida</taxon>
        <taxon>eudicotyledons</taxon>
        <taxon>Gunneridae</taxon>
        <taxon>Pentapetalae</taxon>
        <taxon>asterids</taxon>
        <taxon>campanulids</taxon>
        <taxon>Asterales</taxon>
        <taxon>Asteraceae</taxon>
        <taxon>Asteroideae</taxon>
        <taxon>Anthemideae</taxon>
        <taxon>Artemisiinae</taxon>
        <taxon>Artemisia</taxon>
    </lineage>
</organism>
<feature type="domain" description="TFIIS N-terminal" evidence="1">
    <location>
        <begin position="87"/>
        <end position="121"/>
    </location>
</feature>
<dbReference type="Gene3D" id="1.20.930.10">
    <property type="entry name" value="Conserved domain common to transcription factors TFIIS, elongin A, CRSP70"/>
    <property type="match status" value="1"/>
</dbReference>